<organism evidence="3">
    <name type="scientific">Selaginella moellendorffii</name>
    <name type="common">Spikemoss</name>
    <dbReference type="NCBI Taxonomy" id="88036"/>
    <lineage>
        <taxon>Eukaryota</taxon>
        <taxon>Viridiplantae</taxon>
        <taxon>Streptophyta</taxon>
        <taxon>Embryophyta</taxon>
        <taxon>Tracheophyta</taxon>
        <taxon>Lycopodiopsida</taxon>
        <taxon>Selaginellales</taxon>
        <taxon>Selaginellaceae</taxon>
        <taxon>Selaginella</taxon>
    </lineage>
</organism>
<reference evidence="2 3" key="1">
    <citation type="journal article" date="2011" name="Science">
        <title>The Selaginella genome identifies genetic changes associated with the evolution of vascular plants.</title>
        <authorList>
            <person name="Banks J.A."/>
            <person name="Nishiyama T."/>
            <person name="Hasebe M."/>
            <person name="Bowman J.L."/>
            <person name="Gribskov M."/>
            <person name="dePamphilis C."/>
            <person name="Albert V.A."/>
            <person name="Aono N."/>
            <person name="Aoyama T."/>
            <person name="Ambrose B.A."/>
            <person name="Ashton N.W."/>
            <person name="Axtell M.J."/>
            <person name="Barker E."/>
            <person name="Barker M.S."/>
            <person name="Bennetzen J.L."/>
            <person name="Bonawitz N.D."/>
            <person name="Chapple C."/>
            <person name="Cheng C."/>
            <person name="Correa L.G."/>
            <person name="Dacre M."/>
            <person name="DeBarry J."/>
            <person name="Dreyer I."/>
            <person name="Elias M."/>
            <person name="Engstrom E.M."/>
            <person name="Estelle M."/>
            <person name="Feng L."/>
            <person name="Finet C."/>
            <person name="Floyd S.K."/>
            <person name="Frommer W.B."/>
            <person name="Fujita T."/>
            <person name="Gramzow L."/>
            <person name="Gutensohn M."/>
            <person name="Harholt J."/>
            <person name="Hattori M."/>
            <person name="Heyl A."/>
            <person name="Hirai T."/>
            <person name="Hiwatashi Y."/>
            <person name="Ishikawa M."/>
            <person name="Iwata M."/>
            <person name="Karol K.G."/>
            <person name="Koehler B."/>
            <person name="Kolukisaoglu U."/>
            <person name="Kubo M."/>
            <person name="Kurata T."/>
            <person name="Lalonde S."/>
            <person name="Li K."/>
            <person name="Li Y."/>
            <person name="Litt A."/>
            <person name="Lyons E."/>
            <person name="Manning G."/>
            <person name="Maruyama T."/>
            <person name="Michael T.P."/>
            <person name="Mikami K."/>
            <person name="Miyazaki S."/>
            <person name="Morinaga S."/>
            <person name="Murata T."/>
            <person name="Mueller-Roeber B."/>
            <person name="Nelson D.R."/>
            <person name="Obara M."/>
            <person name="Oguri Y."/>
            <person name="Olmstead R.G."/>
            <person name="Onodera N."/>
            <person name="Petersen B.L."/>
            <person name="Pils B."/>
            <person name="Prigge M."/>
            <person name="Rensing S.A."/>
            <person name="Riano-Pachon D.M."/>
            <person name="Roberts A.W."/>
            <person name="Sato Y."/>
            <person name="Scheller H.V."/>
            <person name="Schulz B."/>
            <person name="Schulz C."/>
            <person name="Shakirov E.V."/>
            <person name="Shibagaki N."/>
            <person name="Shinohara N."/>
            <person name="Shippen D.E."/>
            <person name="Soerensen I."/>
            <person name="Sotooka R."/>
            <person name="Sugimoto N."/>
            <person name="Sugita M."/>
            <person name="Sumikawa N."/>
            <person name="Tanurdzic M."/>
            <person name="Theissen G."/>
            <person name="Ulvskov P."/>
            <person name="Wakazuki S."/>
            <person name="Weng J.K."/>
            <person name="Willats W.W."/>
            <person name="Wipf D."/>
            <person name="Wolf P.G."/>
            <person name="Yang L."/>
            <person name="Zimmer A.D."/>
            <person name="Zhu Q."/>
            <person name="Mitros T."/>
            <person name="Hellsten U."/>
            <person name="Loque D."/>
            <person name="Otillar R."/>
            <person name="Salamov A."/>
            <person name="Schmutz J."/>
            <person name="Shapiro H."/>
            <person name="Lindquist E."/>
            <person name="Lucas S."/>
            <person name="Rokhsar D."/>
            <person name="Grigoriev I.V."/>
        </authorList>
    </citation>
    <scope>NUCLEOTIDE SEQUENCE [LARGE SCALE GENOMIC DNA]</scope>
</reference>
<evidence type="ECO:0000313" key="2">
    <source>
        <dbReference type="EMBL" id="EFJ17652.1"/>
    </source>
</evidence>
<dbReference type="Proteomes" id="UP000001514">
    <property type="component" value="Unassembled WGS sequence"/>
</dbReference>
<dbReference type="InterPro" id="IPR050361">
    <property type="entry name" value="MPP/UQCRC_Complex"/>
</dbReference>
<evidence type="ECO:0000256" key="1">
    <source>
        <dbReference type="ARBA" id="ARBA00007261"/>
    </source>
</evidence>
<dbReference type="Gramene" id="EFJ17652">
    <property type="protein sequence ID" value="EFJ17652"/>
    <property type="gene ID" value="SELMODRAFT_420947"/>
</dbReference>
<protein>
    <submittedName>
        <fullName evidence="2">Uncharacterized protein</fullName>
    </submittedName>
</protein>
<keyword evidence="3" id="KW-1185">Reference proteome</keyword>
<name>D8SDM8_SELML</name>
<gene>
    <name evidence="2" type="ORF">SELMODRAFT_420947</name>
</gene>
<dbReference type="GO" id="GO:0005739">
    <property type="term" value="C:mitochondrion"/>
    <property type="evidence" value="ECO:0000318"/>
    <property type="project" value="GO_Central"/>
</dbReference>
<dbReference type="HOGENOM" id="CLU_1075199_0_0_1"/>
<proteinExistence type="inferred from homology"/>
<dbReference type="STRING" id="88036.D8SDM8"/>
<dbReference type="Gene3D" id="3.30.830.10">
    <property type="entry name" value="Metalloenzyme, LuxS/M16 peptidase-like"/>
    <property type="match status" value="1"/>
</dbReference>
<dbReference type="AlphaFoldDB" id="D8SDM8"/>
<accession>D8SDM8</accession>
<dbReference type="EMBL" id="GL377613">
    <property type="protein sequence ID" value="EFJ17652.1"/>
    <property type="molecule type" value="Genomic_DNA"/>
</dbReference>
<sequence length="259" mass="29030">MLLKPRRNFVKKSNSFNCDKASHLLRNFTKASCPQNKKLTKKFTALFLSAWETKEQADILREEIKDIAKDSQAVLLEALHPAASRWFSLGLASRISLVKPLFEDMPLVAPPEPAKSEYVGCMFVGVILNGSNSFIFKQTTWVFIAFENPGGWRNERDAVAVNVLQTARFQPGARARASIPDCVYTRVHPKVENFTAYNDSGLFGIHTSSEHKFVDGLVDIIGDEIIFVAEPGEGGCGHWSANSHLWLQEACKRIYERSP</sequence>
<dbReference type="eggNOG" id="KOG2067">
    <property type="taxonomic scope" value="Eukaryota"/>
</dbReference>
<dbReference type="KEGG" id="smo:SELMODRAFT_420947"/>
<dbReference type="PANTHER" id="PTHR11851:SF49">
    <property type="entry name" value="MITOCHONDRIAL-PROCESSING PEPTIDASE SUBUNIT ALPHA"/>
    <property type="match status" value="1"/>
</dbReference>
<dbReference type="InParanoid" id="D8SDM8"/>
<dbReference type="PANTHER" id="PTHR11851">
    <property type="entry name" value="METALLOPROTEASE"/>
    <property type="match status" value="1"/>
</dbReference>
<comment type="similarity">
    <text evidence="1">Belongs to the peptidase M16 family.</text>
</comment>
<evidence type="ECO:0000313" key="3">
    <source>
        <dbReference type="Proteomes" id="UP000001514"/>
    </source>
</evidence>